<feature type="coiled-coil region" evidence="1">
    <location>
        <begin position="4"/>
        <end position="62"/>
    </location>
</feature>
<evidence type="ECO:0000313" key="2">
    <source>
        <dbReference type="EMBL" id="EHY30943.1"/>
    </source>
</evidence>
<dbReference type="HOGENOM" id="CLU_202657_0_0_4"/>
<keyword evidence="3" id="KW-1185">Reference proteome</keyword>
<dbReference type="PATRIC" id="fig|762967.3.peg.1328"/>
<organism evidence="2 3">
    <name type="scientific">Sutterella parvirubra YIT 11816</name>
    <dbReference type="NCBI Taxonomy" id="762967"/>
    <lineage>
        <taxon>Bacteria</taxon>
        <taxon>Pseudomonadati</taxon>
        <taxon>Pseudomonadota</taxon>
        <taxon>Betaproteobacteria</taxon>
        <taxon>Burkholderiales</taxon>
        <taxon>Sutterellaceae</taxon>
        <taxon>Sutterella</taxon>
    </lineage>
</organism>
<protein>
    <submittedName>
        <fullName evidence="2">Uncharacterized protein</fullName>
    </submittedName>
</protein>
<sequence>MTMKAELNRLQSLIEQLIARLQNERGLNQQLRNQLATREAELARTRAQLQDVRSRMEGMLAQFNRPTDER</sequence>
<proteinExistence type="predicted"/>
<accession>H3KG17</accession>
<dbReference type="Proteomes" id="UP000004956">
    <property type="component" value="Unassembled WGS sequence"/>
</dbReference>
<comment type="caution">
    <text evidence="2">The sequence shown here is derived from an EMBL/GenBank/DDBJ whole genome shotgun (WGS) entry which is preliminary data.</text>
</comment>
<evidence type="ECO:0000256" key="1">
    <source>
        <dbReference type="SAM" id="Coils"/>
    </source>
</evidence>
<reference evidence="2 3" key="1">
    <citation type="submission" date="2011-11" db="EMBL/GenBank/DDBJ databases">
        <authorList>
            <person name="Weinstock G."/>
            <person name="Sodergren E."/>
            <person name="Clifton S."/>
            <person name="Fulton L."/>
            <person name="Fulton B."/>
            <person name="Courtney L."/>
            <person name="Fronick C."/>
            <person name="Harrison M."/>
            <person name="Strong C."/>
            <person name="Farmer C."/>
            <person name="Delahaunty K."/>
            <person name="Markovic C."/>
            <person name="Hall O."/>
            <person name="Minx P."/>
            <person name="Tomlinson C."/>
            <person name="Mitreva M."/>
            <person name="Hou S."/>
            <person name="Chen J."/>
            <person name="Wollam A."/>
            <person name="Pepin K.H."/>
            <person name="Johnson M."/>
            <person name="Bhonagiri V."/>
            <person name="Zhang X."/>
            <person name="Suruliraj S."/>
            <person name="Warren W."/>
            <person name="Chinwalla A."/>
            <person name="Mardis E.R."/>
            <person name="Wilson R.K."/>
        </authorList>
    </citation>
    <scope>NUCLEOTIDE SEQUENCE [LARGE SCALE GENOMIC DNA]</scope>
    <source>
        <strain evidence="2 3">YIT 11816</strain>
    </source>
</reference>
<name>H3KG17_9BURK</name>
<dbReference type="RefSeq" id="WP_008542762.1">
    <property type="nucleotide sequence ID" value="NZ_JH604988.1"/>
</dbReference>
<dbReference type="EMBL" id="AFBQ01000257">
    <property type="protein sequence ID" value="EHY30943.1"/>
    <property type="molecule type" value="Genomic_DNA"/>
</dbReference>
<dbReference type="STRING" id="762967.HMPREF9440_01691"/>
<gene>
    <name evidence="2" type="ORF">HMPREF9440_01691</name>
</gene>
<keyword evidence="1" id="KW-0175">Coiled coil</keyword>
<dbReference type="AlphaFoldDB" id="H3KG17"/>
<evidence type="ECO:0000313" key="3">
    <source>
        <dbReference type="Proteomes" id="UP000004956"/>
    </source>
</evidence>